<protein>
    <recommendedName>
        <fullName evidence="2">histidine kinase</fullName>
        <ecNumber evidence="2">2.7.13.3</ecNumber>
    </recommendedName>
</protein>
<dbReference type="OrthoDB" id="9796100at2"/>
<dbReference type="Pfam" id="PF00072">
    <property type="entry name" value="Response_reg"/>
    <property type="match status" value="1"/>
</dbReference>
<dbReference type="InterPro" id="IPR003594">
    <property type="entry name" value="HATPase_dom"/>
</dbReference>
<dbReference type="CDD" id="cd00156">
    <property type="entry name" value="REC"/>
    <property type="match status" value="1"/>
</dbReference>
<dbReference type="Pfam" id="PF02518">
    <property type="entry name" value="HATPase_c"/>
    <property type="match status" value="1"/>
</dbReference>
<comment type="catalytic activity">
    <reaction evidence="1">
        <text>ATP + protein L-histidine = ADP + protein N-phospho-L-histidine.</text>
        <dbReference type="EC" id="2.7.13.3"/>
    </reaction>
</comment>
<dbReference type="SUPFAM" id="SSF47384">
    <property type="entry name" value="Homodimeric domain of signal transducing histidine kinase"/>
    <property type="match status" value="1"/>
</dbReference>
<dbReference type="InterPro" id="IPR011006">
    <property type="entry name" value="CheY-like_superfamily"/>
</dbReference>
<accession>A0A246K279</accession>
<proteinExistence type="predicted"/>
<feature type="transmembrane region" description="Helical" evidence="6">
    <location>
        <begin position="199"/>
        <end position="221"/>
    </location>
</feature>
<feature type="domain" description="Histidine kinase" evidence="7">
    <location>
        <begin position="291"/>
        <end position="502"/>
    </location>
</feature>
<dbReference type="Pfam" id="PF00512">
    <property type="entry name" value="HisKA"/>
    <property type="match status" value="1"/>
</dbReference>
<dbReference type="Gene3D" id="1.10.287.130">
    <property type="match status" value="1"/>
</dbReference>
<dbReference type="SUPFAM" id="SSF55874">
    <property type="entry name" value="ATPase domain of HSP90 chaperone/DNA topoisomerase II/histidine kinase"/>
    <property type="match status" value="1"/>
</dbReference>
<dbReference type="CDD" id="cd00082">
    <property type="entry name" value="HisKA"/>
    <property type="match status" value="1"/>
</dbReference>
<sequence length="657" mass="71207">MFERDGDTETETRRERLRFWLTIGMATMLTGIVGALVLLLARASDNYDQSLGWQTQSLEVISQTRSLDASIARAEAALGRFAVGLQKEDGRVYEQQWGLARQYLTRLDRSVRDNTAQSKLVDQLTTEMDSRGRQLGDAALSANYNQTVAAISKYHAAGHDAVLSRIDNLLTQIIANERALLRERNRVAADDRASLNQAILLFTLLGAAIAAVAIGTTFSFVRAEAERRVARREQVAESDRAMQLEEAVEARTAELEQANIALRSEMTERAAAEAQLRQAQKMEAVGQLTGGIAHDFNNMLAVIVGGLELAQRWLPDTPEKAERHLSNALDGANRAADLTRRLLTFARSEPARPEMTDIDACIAGFAELIARTIGDRIALTLDLQAGDLACWLDRQQFENALLNLAVNARDAMEGHGALTIRTLDDDDGKALAVQVIDTGCGMAPEVLERVFDPFYTTKPAGQGTGLGMSQVFAFCRQSGGEVQISSTEGEGTSVAMLLPVAAPQTDRVAEPVSGQTERATTPAEALRILVVEDDERVLTATVDAVSELGHTVVACGNPLEAEALVEGRLADGQGGFDLILSDVLMPELTGPEMVAQLKQRWPDLSILFVTGYAGDAGEVASFGDHDVLRKPFTLNALDLAIRRCGDARAIEGQRLAV</sequence>
<dbReference type="InterPro" id="IPR005467">
    <property type="entry name" value="His_kinase_dom"/>
</dbReference>
<keyword evidence="9" id="KW-0418">Kinase</keyword>
<evidence type="ECO:0000256" key="4">
    <source>
        <dbReference type="PROSITE-ProRule" id="PRU00169"/>
    </source>
</evidence>
<dbReference type="Proteomes" id="UP000197361">
    <property type="component" value="Unassembled WGS sequence"/>
</dbReference>
<keyword evidence="3 4" id="KW-0597">Phosphoprotein</keyword>
<gene>
    <name evidence="9" type="ORF">CDQ92_05805</name>
</gene>
<evidence type="ECO:0000313" key="10">
    <source>
        <dbReference type="Proteomes" id="UP000197361"/>
    </source>
</evidence>
<feature type="transmembrane region" description="Helical" evidence="6">
    <location>
        <begin position="20"/>
        <end position="41"/>
    </location>
</feature>
<dbReference type="SMART" id="SM00387">
    <property type="entry name" value="HATPase_c"/>
    <property type="match status" value="1"/>
</dbReference>
<evidence type="ECO:0000259" key="8">
    <source>
        <dbReference type="PROSITE" id="PS50110"/>
    </source>
</evidence>
<evidence type="ECO:0000256" key="5">
    <source>
        <dbReference type="SAM" id="Coils"/>
    </source>
</evidence>
<dbReference type="EC" id="2.7.13.3" evidence="2"/>
<dbReference type="GO" id="GO:0000155">
    <property type="term" value="F:phosphorelay sensor kinase activity"/>
    <property type="evidence" value="ECO:0007669"/>
    <property type="project" value="InterPro"/>
</dbReference>
<dbReference type="SMART" id="SM00448">
    <property type="entry name" value="REC"/>
    <property type="match status" value="1"/>
</dbReference>
<evidence type="ECO:0000256" key="6">
    <source>
        <dbReference type="SAM" id="Phobius"/>
    </source>
</evidence>
<feature type="coiled-coil region" evidence="5">
    <location>
        <begin position="241"/>
        <end position="282"/>
    </location>
</feature>
<evidence type="ECO:0000256" key="2">
    <source>
        <dbReference type="ARBA" id="ARBA00012438"/>
    </source>
</evidence>
<organism evidence="9 10">
    <name type="scientific">Sphingopyxis bauzanensis</name>
    <dbReference type="NCBI Taxonomy" id="651663"/>
    <lineage>
        <taxon>Bacteria</taxon>
        <taxon>Pseudomonadati</taxon>
        <taxon>Pseudomonadota</taxon>
        <taxon>Alphaproteobacteria</taxon>
        <taxon>Sphingomonadales</taxon>
        <taxon>Sphingomonadaceae</taxon>
        <taxon>Sphingopyxis</taxon>
    </lineage>
</organism>
<comment type="caution">
    <text evidence="9">The sequence shown here is derived from an EMBL/GenBank/DDBJ whole genome shotgun (WGS) entry which is preliminary data.</text>
</comment>
<dbReference type="RefSeq" id="WP_088440355.1">
    <property type="nucleotide sequence ID" value="NZ_BMMC01000005.1"/>
</dbReference>
<evidence type="ECO:0000256" key="3">
    <source>
        <dbReference type="ARBA" id="ARBA00022553"/>
    </source>
</evidence>
<dbReference type="InterPro" id="IPR036890">
    <property type="entry name" value="HATPase_C_sf"/>
</dbReference>
<evidence type="ECO:0000313" key="9">
    <source>
        <dbReference type="EMBL" id="OWQ99612.1"/>
    </source>
</evidence>
<dbReference type="EMBL" id="NISK01000001">
    <property type="protein sequence ID" value="OWQ99612.1"/>
    <property type="molecule type" value="Genomic_DNA"/>
</dbReference>
<name>A0A246K279_9SPHN</name>
<feature type="domain" description="Response regulatory" evidence="8">
    <location>
        <begin position="527"/>
        <end position="645"/>
    </location>
</feature>
<dbReference type="InterPro" id="IPR036097">
    <property type="entry name" value="HisK_dim/P_sf"/>
</dbReference>
<dbReference type="PANTHER" id="PTHR43065:SF42">
    <property type="entry name" value="TWO-COMPONENT SENSOR PPRA"/>
    <property type="match status" value="1"/>
</dbReference>
<keyword evidence="6" id="KW-0472">Membrane</keyword>
<keyword evidence="9" id="KW-0808">Transferase</keyword>
<keyword evidence="5" id="KW-0175">Coiled coil</keyword>
<evidence type="ECO:0000259" key="7">
    <source>
        <dbReference type="PROSITE" id="PS50109"/>
    </source>
</evidence>
<dbReference type="AlphaFoldDB" id="A0A246K279"/>
<dbReference type="PROSITE" id="PS50110">
    <property type="entry name" value="RESPONSE_REGULATORY"/>
    <property type="match status" value="1"/>
</dbReference>
<dbReference type="InterPro" id="IPR001789">
    <property type="entry name" value="Sig_transdc_resp-reg_receiver"/>
</dbReference>
<evidence type="ECO:0000256" key="1">
    <source>
        <dbReference type="ARBA" id="ARBA00000085"/>
    </source>
</evidence>
<dbReference type="InterPro" id="IPR007891">
    <property type="entry name" value="CHASE3"/>
</dbReference>
<dbReference type="PROSITE" id="PS50109">
    <property type="entry name" value="HIS_KIN"/>
    <property type="match status" value="1"/>
</dbReference>
<keyword evidence="6" id="KW-0812">Transmembrane</keyword>
<dbReference type="Pfam" id="PF05227">
    <property type="entry name" value="CHASE3"/>
    <property type="match status" value="1"/>
</dbReference>
<dbReference type="InterPro" id="IPR003661">
    <property type="entry name" value="HisK_dim/P_dom"/>
</dbReference>
<keyword evidence="10" id="KW-1185">Reference proteome</keyword>
<dbReference type="Gene3D" id="3.40.50.2300">
    <property type="match status" value="1"/>
</dbReference>
<reference evidence="9 10" key="1">
    <citation type="journal article" date="2010" name="Int. J. Syst. Evol. Microbiol.">
        <title>Sphingopyxis bauzanensis sp. nov., a psychrophilic bacterium isolated from soil.</title>
        <authorList>
            <person name="Zhang D.C."/>
            <person name="Liu H.C."/>
            <person name="Xin Y.H."/>
            <person name="Zhou Y.G."/>
            <person name="Schinner F."/>
            <person name="Margesin R."/>
        </authorList>
    </citation>
    <scope>NUCLEOTIDE SEQUENCE [LARGE SCALE GENOMIC DNA]</scope>
    <source>
        <strain evidence="9 10">DSM 22271</strain>
    </source>
</reference>
<dbReference type="InterPro" id="IPR004358">
    <property type="entry name" value="Sig_transdc_His_kin-like_C"/>
</dbReference>
<dbReference type="Gene3D" id="3.30.565.10">
    <property type="entry name" value="Histidine kinase-like ATPase, C-terminal domain"/>
    <property type="match status" value="1"/>
</dbReference>
<dbReference type="PRINTS" id="PR00344">
    <property type="entry name" value="BCTRLSENSOR"/>
</dbReference>
<dbReference type="SUPFAM" id="SSF52172">
    <property type="entry name" value="CheY-like"/>
    <property type="match status" value="1"/>
</dbReference>
<keyword evidence="6" id="KW-1133">Transmembrane helix</keyword>
<dbReference type="PANTHER" id="PTHR43065">
    <property type="entry name" value="SENSOR HISTIDINE KINASE"/>
    <property type="match status" value="1"/>
</dbReference>
<dbReference type="SMART" id="SM00388">
    <property type="entry name" value="HisKA"/>
    <property type="match status" value="1"/>
</dbReference>
<feature type="modified residue" description="4-aspartylphosphate" evidence="4">
    <location>
        <position position="582"/>
    </location>
</feature>